<evidence type="ECO:0000313" key="2">
    <source>
        <dbReference type="Proteomes" id="UP000655868"/>
    </source>
</evidence>
<proteinExistence type="predicted"/>
<comment type="caution">
    <text evidence="1">The sequence shown here is derived from an EMBL/GenBank/DDBJ whole genome shotgun (WGS) entry which is preliminary data.</text>
</comment>
<dbReference type="AlphaFoldDB" id="A0A934NPI9"/>
<protein>
    <submittedName>
        <fullName evidence="1">Uncharacterized protein</fullName>
    </submittedName>
</protein>
<gene>
    <name evidence="1" type="ORF">JGU71_08390</name>
</gene>
<reference evidence="1" key="1">
    <citation type="submission" date="2020-12" db="EMBL/GenBank/DDBJ databases">
        <title>Antrihabitans popcorni sp. nov. and Antrihabitans auranticaus sp. nov., isolated from a larva cave.</title>
        <authorList>
            <person name="Lee S.D."/>
            <person name="Kim I.S."/>
        </authorList>
    </citation>
    <scope>NUCLEOTIDE SEQUENCE</scope>
    <source>
        <strain evidence="1">YC3-6</strain>
    </source>
</reference>
<name>A0A934NPI9_9NOCA</name>
<organism evidence="1 2">
    <name type="scientific">Antrihabitans stalagmiti</name>
    <dbReference type="NCBI Taxonomy" id="2799499"/>
    <lineage>
        <taxon>Bacteria</taxon>
        <taxon>Bacillati</taxon>
        <taxon>Actinomycetota</taxon>
        <taxon>Actinomycetes</taxon>
        <taxon>Mycobacteriales</taxon>
        <taxon>Nocardiaceae</taxon>
        <taxon>Antrihabitans</taxon>
    </lineage>
</organism>
<evidence type="ECO:0000313" key="1">
    <source>
        <dbReference type="EMBL" id="MBJ8338900.1"/>
    </source>
</evidence>
<dbReference type="RefSeq" id="WP_199703532.1">
    <property type="nucleotide sequence ID" value="NZ_JAEMNV010000002.1"/>
</dbReference>
<accession>A0A934NPI9</accession>
<dbReference type="EMBL" id="JAEMNV010000002">
    <property type="protein sequence ID" value="MBJ8338900.1"/>
    <property type="molecule type" value="Genomic_DNA"/>
</dbReference>
<keyword evidence="2" id="KW-1185">Reference proteome</keyword>
<dbReference type="Proteomes" id="UP000655868">
    <property type="component" value="Unassembled WGS sequence"/>
</dbReference>
<sequence>MGIVVGFVGVLLLVAIVVEVQRNPLLGGRSLEPFVDLADPLDPDAVPPEDMPPEIAYTLLPHHPGGIDPNASAV</sequence>